<reference evidence="1" key="1">
    <citation type="submission" date="2013-08" db="EMBL/GenBank/DDBJ databases">
        <title>Gene expansion shapes genome architecture in the human pathogen Lichtheimia corymbifera: an evolutionary genomics analysis in the ancient terrestrial Mucorales (Mucoromycotina).</title>
        <authorList>
            <person name="Schwartze V.U."/>
            <person name="Winter S."/>
            <person name="Shelest E."/>
            <person name="Marcet-Houben M."/>
            <person name="Horn F."/>
            <person name="Wehner S."/>
            <person name="Hoffmann K."/>
            <person name="Riege K."/>
            <person name="Sammeth M."/>
            <person name="Nowrousian M."/>
            <person name="Valiante V."/>
            <person name="Linde J."/>
            <person name="Jacobsen I.D."/>
            <person name="Marz M."/>
            <person name="Brakhage A.A."/>
            <person name="Gabaldon T."/>
            <person name="Bocker S."/>
            <person name="Voigt K."/>
        </authorList>
    </citation>
    <scope>NUCLEOTIDE SEQUENCE [LARGE SCALE GENOMIC DNA]</scope>
    <source>
        <strain evidence="1">FSU 9682</strain>
    </source>
</reference>
<evidence type="ECO:0000313" key="2">
    <source>
        <dbReference type="Proteomes" id="UP000027586"/>
    </source>
</evidence>
<name>A0A068RZP2_9FUNG</name>
<organism evidence="1 2">
    <name type="scientific">Lichtheimia corymbifera JMRC:FSU:9682</name>
    <dbReference type="NCBI Taxonomy" id="1263082"/>
    <lineage>
        <taxon>Eukaryota</taxon>
        <taxon>Fungi</taxon>
        <taxon>Fungi incertae sedis</taxon>
        <taxon>Mucoromycota</taxon>
        <taxon>Mucoromycotina</taxon>
        <taxon>Mucoromycetes</taxon>
        <taxon>Mucorales</taxon>
        <taxon>Lichtheimiaceae</taxon>
        <taxon>Lichtheimia</taxon>
    </lineage>
</organism>
<dbReference type="EMBL" id="CBTN010000028">
    <property type="protein sequence ID" value="CDH55225.1"/>
    <property type="molecule type" value="Genomic_DNA"/>
</dbReference>
<keyword evidence="2" id="KW-1185">Reference proteome</keyword>
<comment type="caution">
    <text evidence="1">The sequence shown here is derived from an EMBL/GenBank/DDBJ whole genome shotgun (WGS) entry which is preliminary data.</text>
</comment>
<dbReference type="Proteomes" id="UP000027586">
    <property type="component" value="Unassembled WGS sequence"/>
</dbReference>
<protein>
    <submittedName>
        <fullName evidence="1">Uncharacterized protein</fullName>
    </submittedName>
</protein>
<dbReference type="VEuPathDB" id="FungiDB:LCOR_06389.1"/>
<dbReference type="OrthoDB" id="2261102at2759"/>
<gene>
    <name evidence="1" type="ORF">LCOR_06389.1</name>
</gene>
<accession>A0A068RZP2</accession>
<dbReference type="AlphaFoldDB" id="A0A068RZP2"/>
<proteinExistence type="predicted"/>
<sequence length="79" mass="8845">MFSTVMNGIRMQLKRAEAPRHPTKNKANESFEESDFAMASAIHISAAGRGHQQRPTAFGISRDSADDFIQKDLISSSWY</sequence>
<evidence type="ECO:0000313" key="1">
    <source>
        <dbReference type="EMBL" id="CDH55225.1"/>
    </source>
</evidence>